<dbReference type="InterPro" id="IPR005644">
    <property type="entry name" value="NolW-like"/>
</dbReference>
<dbReference type="Gene3D" id="3.55.50.30">
    <property type="match status" value="1"/>
</dbReference>
<evidence type="ECO:0000256" key="1">
    <source>
        <dbReference type="ARBA" id="ARBA00004442"/>
    </source>
</evidence>
<evidence type="ECO:0000259" key="13">
    <source>
        <dbReference type="Pfam" id="PF00263"/>
    </source>
</evidence>
<dbReference type="GO" id="GO:0009279">
    <property type="term" value="C:cell outer membrane"/>
    <property type="evidence" value="ECO:0007669"/>
    <property type="project" value="UniProtKB-SubCell"/>
</dbReference>
<dbReference type="Gene3D" id="3.30.1370.120">
    <property type="match status" value="3"/>
</dbReference>
<dbReference type="PANTHER" id="PTHR30332:SF25">
    <property type="entry name" value="SECRETIN XPSD"/>
    <property type="match status" value="1"/>
</dbReference>
<dbReference type="Proteomes" id="UP000770889">
    <property type="component" value="Unassembled WGS sequence"/>
</dbReference>
<evidence type="ECO:0000256" key="12">
    <source>
        <dbReference type="SAM" id="SignalP"/>
    </source>
</evidence>
<feature type="domain" description="GspD-like N0" evidence="15">
    <location>
        <begin position="102"/>
        <end position="172"/>
    </location>
</feature>
<protein>
    <submittedName>
        <fullName evidence="16">Type II secretion system secretin GspD</fullName>
    </submittedName>
</protein>
<dbReference type="PANTHER" id="PTHR30332">
    <property type="entry name" value="PROBABLE GENERAL SECRETION PATHWAY PROTEIN D"/>
    <property type="match status" value="1"/>
</dbReference>
<accession>A0A944QW11</accession>
<dbReference type="PROSITE" id="PS51257">
    <property type="entry name" value="PROKAR_LIPOPROTEIN"/>
    <property type="match status" value="1"/>
</dbReference>
<reference evidence="16 17" key="1">
    <citation type="submission" date="2021-05" db="EMBL/GenBank/DDBJ databases">
        <title>Genetic and Functional Diversity in Clade A Lucinid endosymbionts from the Bahamas.</title>
        <authorList>
            <person name="Giani N.M."/>
            <person name="Engel A.S."/>
            <person name="Campbell B.J."/>
        </authorList>
    </citation>
    <scope>NUCLEOTIDE SEQUENCE [LARGE SCALE GENOMIC DNA]</scope>
    <source>
        <strain evidence="16">LUC16012Gg_MoonRockCtena</strain>
    </source>
</reference>
<keyword evidence="8" id="KW-0472">Membrane</keyword>
<name>A0A944QW11_9GAMM</name>
<dbReference type="Pfam" id="PF00263">
    <property type="entry name" value="Secretin"/>
    <property type="match status" value="1"/>
</dbReference>
<dbReference type="GO" id="GO:0015627">
    <property type="term" value="C:type II protein secretion system complex"/>
    <property type="evidence" value="ECO:0007669"/>
    <property type="project" value="InterPro"/>
</dbReference>
<keyword evidence="3 10" id="KW-0813">Transport</keyword>
<feature type="domain" description="NolW-like" evidence="14">
    <location>
        <begin position="267"/>
        <end position="333"/>
    </location>
</feature>
<evidence type="ECO:0000256" key="3">
    <source>
        <dbReference type="ARBA" id="ARBA00022448"/>
    </source>
</evidence>
<evidence type="ECO:0000256" key="8">
    <source>
        <dbReference type="ARBA" id="ARBA00023136"/>
    </source>
</evidence>
<organism evidence="16 17">
    <name type="scientific">Candidatus Thiodiazotropha taylori</name>
    <dbReference type="NCBI Taxonomy" id="2792791"/>
    <lineage>
        <taxon>Bacteria</taxon>
        <taxon>Pseudomonadati</taxon>
        <taxon>Pseudomonadota</taxon>
        <taxon>Gammaproteobacteria</taxon>
        <taxon>Chromatiales</taxon>
        <taxon>Sedimenticolaceae</taxon>
        <taxon>Candidatus Thiodiazotropha</taxon>
    </lineage>
</organism>
<evidence type="ECO:0000256" key="9">
    <source>
        <dbReference type="ARBA" id="ARBA00023237"/>
    </source>
</evidence>
<proteinExistence type="inferred from homology"/>
<evidence type="ECO:0000313" key="16">
    <source>
        <dbReference type="EMBL" id="MBT2990559.1"/>
    </source>
</evidence>
<keyword evidence="5" id="KW-0812">Transmembrane</keyword>
<keyword evidence="4" id="KW-1134">Transmembrane beta strand</keyword>
<dbReference type="InterPro" id="IPR001775">
    <property type="entry name" value="GspD/PilQ"/>
</dbReference>
<dbReference type="EMBL" id="JAHHGM010000018">
    <property type="protein sequence ID" value="MBT2990559.1"/>
    <property type="molecule type" value="Genomic_DNA"/>
</dbReference>
<dbReference type="AlphaFoldDB" id="A0A944QW11"/>
<gene>
    <name evidence="16" type="primary">gspD</name>
    <name evidence="16" type="ORF">KME65_16505</name>
</gene>
<dbReference type="GO" id="GO:0015628">
    <property type="term" value="P:protein secretion by the type II secretion system"/>
    <property type="evidence" value="ECO:0007669"/>
    <property type="project" value="InterPro"/>
</dbReference>
<dbReference type="Pfam" id="PF03958">
    <property type="entry name" value="Secretin_N"/>
    <property type="match status" value="3"/>
</dbReference>
<dbReference type="InterPro" id="IPR004846">
    <property type="entry name" value="T2SS/T3SS_dom"/>
</dbReference>
<evidence type="ECO:0000259" key="15">
    <source>
        <dbReference type="Pfam" id="PF21305"/>
    </source>
</evidence>
<dbReference type="PRINTS" id="PR00811">
    <property type="entry name" value="BCTERIALGSPD"/>
</dbReference>
<evidence type="ECO:0000313" key="17">
    <source>
        <dbReference type="Proteomes" id="UP000770889"/>
    </source>
</evidence>
<feature type="chain" id="PRO_5037115573" evidence="12">
    <location>
        <begin position="28"/>
        <end position="743"/>
    </location>
</feature>
<dbReference type="PRINTS" id="PR01032">
    <property type="entry name" value="PHAGEIV"/>
</dbReference>
<feature type="region of interest" description="Disordered" evidence="11">
    <location>
        <begin position="32"/>
        <end position="56"/>
    </location>
</feature>
<keyword evidence="9" id="KW-0998">Cell outer membrane</keyword>
<evidence type="ECO:0000256" key="5">
    <source>
        <dbReference type="ARBA" id="ARBA00022692"/>
    </source>
</evidence>
<sequence>MSKRQFNLLTRLSPLVLTLLLASCAQQPGIEQPAKSSRIITPDQAESHQAAPPKAYGDGELVLSEQTAAEPEFFMREGSGKFLKQQQTSSKTAQPARGDITLNFEGVDLREVVKVIFEEILRENYLIDDKVQGNVTIHTTYPVSTEAVLPILENILQMNGAVMVRNGALYKILPATELKDMALNPSVGQGKARMKAGQGVQIVPLKYITAAEMKKVLESVASPSEQIRVDSARNLLIITGSFQKINNMLRTIEMFDVDWLSGMSFALIPLKATDAKTITGELKHLIGSSENSPLAGMIKLIPIDRLNSVMVISQQPRYIKDVRRLVSQFDQGSDKSLDRRLYVYHLKNGKAENIAAILQNIFGNEVSAPTYSGPLGSKDPLLRSNVRSPIATGIDLKNSNADSKAALAKEQPAAAGAAVKRAGLSTAVSRAELDTTATIIADPDNNAILVMASPLNYQKIKATISRLDVSPKQVLIEATIAEVQLSDNLSYGVRWFFNGTTGSGRPYQGALGNLPDSVSGGDGFALGLFNTANDLKVFFDILETESSVKFLSAPQIMVIDNQTARFRVGDQIPIVTRSAQSTTDPDAPIVSEVQFRDTGTLLQVTPRINEGGMVTLEISQEVSTPGTAPAVGGGGNVSISQRTIESTVIVHDGQTVVLGGLIRESSTGGKTGIPGLMHLPLVGNLFGSTTKDVSRTELIVTLTPKVVRNPQEAYDISQELREKIRDATLFHDDFQRRRASSKR</sequence>
<dbReference type="Pfam" id="PF21305">
    <property type="entry name" value="type_II_gspD_N0"/>
    <property type="match status" value="1"/>
</dbReference>
<keyword evidence="7" id="KW-0653">Protein transport</keyword>
<keyword evidence="6 12" id="KW-0732">Signal</keyword>
<dbReference type="NCBIfam" id="TIGR02517">
    <property type="entry name" value="type_II_gspD"/>
    <property type="match status" value="1"/>
</dbReference>
<evidence type="ECO:0000256" key="4">
    <source>
        <dbReference type="ARBA" id="ARBA00022452"/>
    </source>
</evidence>
<comment type="caution">
    <text evidence="16">The sequence shown here is derived from an EMBL/GenBank/DDBJ whole genome shotgun (WGS) entry which is preliminary data.</text>
</comment>
<evidence type="ECO:0000256" key="7">
    <source>
        <dbReference type="ARBA" id="ARBA00022927"/>
    </source>
</evidence>
<feature type="domain" description="Type II/III secretion system secretin-like" evidence="13">
    <location>
        <begin position="542"/>
        <end position="708"/>
    </location>
</feature>
<feature type="domain" description="NolW-like" evidence="14">
    <location>
        <begin position="343"/>
        <end position="473"/>
    </location>
</feature>
<comment type="similarity">
    <text evidence="2">Belongs to the bacterial secretin family. GSP D subfamily.</text>
</comment>
<dbReference type="InterPro" id="IPR050810">
    <property type="entry name" value="Bact_Secretion_Sys_Channel"/>
</dbReference>
<feature type="domain" description="NolW-like" evidence="14">
    <location>
        <begin position="200"/>
        <end position="259"/>
    </location>
</feature>
<evidence type="ECO:0000256" key="6">
    <source>
        <dbReference type="ARBA" id="ARBA00022729"/>
    </source>
</evidence>
<dbReference type="InterPro" id="IPR049371">
    <property type="entry name" value="GspD-like_N0"/>
</dbReference>
<dbReference type="InterPro" id="IPR038591">
    <property type="entry name" value="NolW-like_sf"/>
</dbReference>
<feature type="signal peptide" evidence="12">
    <location>
        <begin position="1"/>
        <end position="27"/>
    </location>
</feature>
<evidence type="ECO:0000256" key="11">
    <source>
        <dbReference type="SAM" id="MobiDB-lite"/>
    </source>
</evidence>
<dbReference type="InterPro" id="IPR013356">
    <property type="entry name" value="T2SS_GspD"/>
</dbReference>
<comment type="subcellular location">
    <subcellularLocation>
        <location evidence="1 10">Cell outer membrane</location>
    </subcellularLocation>
</comment>
<evidence type="ECO:0000256" key="10">
    <source>
        <dbReference type="RuleBase" id="RU004004"/>
    </source>
</evidence>
<evidence type="ECO:0000256" key="2">
    <source>
        <dbReference type="ARBA" id="ARBA00006980"/>
    </source>
</evidence>
<evidence type="ECO:0000259" key="14">
    <source>
        <dbReference type="Pfam" id="PF03958"/>
    </source>
</evidence>